<evidence type="ECO:0000256" key="1">
    <source>
        <dbReference type="ARBA" id="ARBA00023002"/>
    </source>
</evidence>
<evidence type="ECO:0000259" key="2">
    <source>
        <dbReference type="Pfam" id="PF00248"/>
    </source>
</evidence>
<keyword evidence="4" id="KW-1185">Reference proteome</keyword>
<dbReference type="SUPFAM" id="SSF51430">
    <property type="entry name" value="NAD(P)-linked oxidoreductase"/>
    <property type="match status" value="1"/>
</dbReference>
<proteinExistence type="predicted"/>
<evidence type="ECO:0000313" key="4">
    <source>
        <dbReference type="Proteomes" id="UP000501179"/>
    </source>
</evidence>
<dbReference type="PANTHER" id="PTHR43364:SF4">
    <property type="entry name" value="NAD(P)-LINKED OXIDOREDUCTASE SUPERFAMILY PROTEIN"/>
    <property type="match status" value="1"/>
</dbReference>
<protein>
    <submittedName>
        <fullName evidence="3">Aldo/keto reductase</fullName>
    </submittedName>
</protein>
<reference evidence="3 4" key="1">
    <citation type="submission" date="2020-03" db="EMBL/GenBank/DDBJ databases">
        <title>A novel species.</title>
        <authorList>
            <person name="Gao J."/>
        </authorList>
    </citation>
    <scope>NUCLEOTIDE SEQUENCE [LARGE SCALE GENOMIC DNA]</scope>
    <source>
        <strain evidence="3 4">QMT-12</strain>
    </source>
</reference>
<dbReference type="Gene3D" id="3.20.20.100">
    <property type="entry name" value="NADP-dependent oxidoreductase domain"/>
    <property type="match status" value="1"/>
</dbReference>
<dbReference type="InterPro" id="IPR023210">
    <property type="entry name" value="NADP_OxRdtase_dom"/>
</dbReference>
<dbReference type="Pfam" id="PF00248">
    <property type="entry name" value="Aldo_ket_red"/>
    <property type="match status" value="1"/>
</dbReference>
<dbReference type="Proteomes" id="UP000501179">
    <property type="component" value="Chromosome"/>
</dbReference>
<dbReference type="PANTHER" id="PTHR43364">
    <property type="entry name" value="NADH-SPECIFIC METHYLGLYOXAL REDUCTASE-RELATED"/>
    <property type="match status" value="1"/>
</dbReference>
<keyword evidence="1" id="KW-0560">Oxidoreductase</keyword>
<feature type="domain" description="NADP-dependent oxidoreductase" evidence="2">
    <location>
        <begin position="16"/>
        <end position="310"/>
    </location>
</feature>
<gene>
    <name evidence="3" type="ORF">HA039_09960</name>
</gene>
<dbReference type="EMBL" id="CP050177">
    <property type="protein sequence ID" value="QIQ02596.1"/>
    <property type="molecule type" value="Genomic_DNA"/>
</dbReference>
<dbReference type="FunFam" id="3.20.20.100:FF:000004">
    <property type="entry name" value="Oxidoreductase, aldo/keto reductase"/>
    <property type="match status" value="1"/>
</dbReference>
<dbReference type="KEGG" id="slia:HA039_09960"/>
<dbReference type="AlphaFoldDB" id="A0A6G9GX05"/>
<name>A0A6G9GX05_9ACTN</name>
<dbReference type="InterPro" id="IPR020471">
    <property type="entry name" value="AKR"/>
</dbReference>
<organism evidence="3 4">
    <name type="scientific">Streptomyces liangshanensis</name>
    <dbReference type="NCBI Taxonomy" id="2717324"/>
    <lineage>
        <taxon>Bacteria</taxon>
        <taxon>Bacillati</taxon>
        <taxon>Actinomycetota</taxon>
        <taxon>Actinomycetes</taxon>
        <taxon>Kitasatosporales</taxon>
        <taxon>Streptomycetaceae</taxon>
        <taxon>Streptomyces</taxon>
    </lineage>
</organism>
<dbReference type="PRINTS" id="PR00069">
    <property type="entry name" value="ALDKETRDTASE"/>
</dbReference>
<dbReference type="InterPro" id="IPR036812">
    <property type="entry name" value="NAD(P)_OxRdtase_dom_sf"/>
</dbReference>
<dbReference type="GO" id="GO:0005829">
    <property type="term" value="C:cytosol"/>
    <property type="evidence" value="ECO:0007669"/>
    <property type="project" value="UniProtKB-ARBA"/>
</dbReference>
<evidence type="ECO:0000313" key="3">
    <source>
        <dbReference type="EMBL" id="QIQ02596.1"/>
    </source>
</evidence>
<dbReference type="RefSeq" id="WP_167026860.1">
    <property type="nucleotide sequence ID" value="NZ_CP050177.1"/>
</dbReference>
<dbReference type="GO" id="GO:0016491">
    <property type="term" value="F:oxidoreductase activity"/>
    <property type="evidence" value="ECO:0007669"/>
    <property type="project" value="UniProtKB-KW"/>
</dbReference>
<sequence>MKRGILGGTGMSVSEVALGTMMFGATGNPDHDESVRMIHRALDAGVNLVDTADVYSGGESEEIVGKALKGRRDEVVLATKFGWPAGGDPNRQGGSPRWIVRAVEDSLRRLGTDHIDLYQLHRPDPHTDVEETLGALSELVRSGKVRAIGSSCTPAELIVEAQWAAERRGHHRFRTEQPPYSLLLRGIESGVLPTAQRYGMGVLTYGPLGSGWLSGRADPSKGARAARGPATFDLSVPANRAKAEAVRRLTELAVEAGMPLSHLATAFVRAHPAVTSVLIGPRRPEHLDDLLRGAEAELTDDVLDRIDEIVPPGTNINPDDIYYTPPALADKRLRRA</sequence>
<dbReference type="InterPro" id="IPR050523">
    <property type="entry name" value="AKR_Detox_Biosynth"/>
</dbReference>
<accession>A0A6G9GX05</accession>